<dbReference type="Proteomes" id="UP000825935">
    <property type="component" value="Chromosome 39"/>
</dbReference>
<dbReference type="Pfam" id="PF02301">
    <property type="entry name" value="HORMA"/>
    <property type="match status" value="1"/>
</dbReference>
<evidence type="ECO:0000256" key="5">
    <source>
        <dbReference type="ARBA" id="ARBA00023242"/>
    </source>
</evidence>
<protein>
    <recommendedName>
        <fullName evidence="7">HORMA domain-containing protein</fullName>
    </recommendedName>
</protein>
<evidence type="ECO:0000256" key="4">
    <source>
        <dbReference type="ARBA" id="ARBA00022776"/>
    </source>
</evidence>
<dbReference type="OMA" id="WQFDVEI"/>
<keyword evidence="4" id="KW-0498">Mitosis</keyword>
<comment type="subcellular location">
    <subcellularLocation>
        <location evidence="1">Nucleus</location>
    </subcellularLocation>
</comment>
<dbReference type="GO" id="GO:0051301">
    <property type="term" value="P:cell division"/>
    <property type="evidence" value="ECO:0007669"/>
    <property type="project" value="UniProtKB-KW"/>
</dbReference>
<dbReference type="Gene3D" id="3.30.900.10">
    <property type="entry name" value="HORMA domain"/>
    <property type="match status" value="1"/>
</dbReference>
<dbReference type="AlphaFoldDB" id="A0A8T2Q0Z2"/>
<evidence type="ECO:0000256" key="1">
    <source>
        <dbReference type="ARBA" id="ARBA00004123"/>
    </source>
</evidence>
<dbReference type="FunFam" id="3.30.900.10:FF:000002">
    <property type="entry name" value="Mitotic spindle assembly checkpoint protein MAD2A"/>
    <property type="match status" value="1"/>
</dbReference>
<evidence type="ECO:0000313" key="8">
    <source>
        <dbReference type="EMBL" id="KAH7277617.1"/>
    </source>
</evidence>
<dbReference type="GO" id="GO:0000776">
    <property type="term" value="C:kinetochore"/>
    <property type="evidence" value="ECO:0007669"/>
    <property type="project" value="TreeGrafter"/>
</dbReference>
<dbReference type="InterPro" id="IPR036570">
    <property type="entry name" value="HORMA_dom_sf"/>
</dbReference>
<keyword evidence="5" id="KW-0539">Nucleus</keyword>
<organism evidence="8 9">
    <name type="scientific">Ceratopteris richardii</name>
    <name type="common">Triangle waterfern</name>
    <dbReference type="NCBI Taxonomy" id="49495"/>
    <lineage>
        <taxon>Eukaryota</taxon>
        <taxon>Viridiplantae</taxon>
        <taxon>Streptophyta</taxon>
        <taxon>Embryophyta</taxon>
        <taxon>Tracheophyta</taxon>
        <taxon>Polypodiopsida</taxon>
        <taxon>Polypodiidae</taxon>
        <taxon>Polypodiales</taxon>
        <taxon>Pteridineae</taxon>
        <taxon>Pteridaceae</taxon>
        <taxon>Parkerioideae</taxon>
        <taxon>Ceratopteris</taxon>
    </lineage>
</organism>
<evidence type="ECO:0000256" key="3">
    <source>
        <dbReference type="ARBA" id="ARBA00022618"/>
    </source>
</evidence>
<dbReference type="PANTHER" id="PTHR11842">
    <property type="entry name" value="MITOTIC SPINDLE ASSEMBLY CHECKPOINT PROTEIN MAD2"/>
    <property type="match status" value="1"/>
</dbReference>
<dbReference type="InterPro" id="IPR003511">
    <property type="entry name" value="HORMA_dom"/>
</dbReference>
<keyword evidence="9" id="KW-1185">Reference proteome</keyword>
<dbReference type="GO" id="GO:0005737">
    <property type="term" value="C:cytoplasm"/>
    <property type="evidence" value="ECO:0007669"/>
    <property type="project" value="TreeGrafter"/>
</dbReference>
<evidence type="ECO:0000313" key="9">
    <source>
        <dbReference type="Proteomes" id="UP000825935"/>
    </source>
</evidence>
<comment type="caution">
    <text evidence="8">The sequence shown here is derived from an EMBL/GenBank/DDBJ whole genome shotgun (WGS) entry which is preliminary data.</text>
</comment>
<dbReference type="EMBL" id="CM035444">
    <property type="protein sequence ID" value="KAH7277617.1"/>
    <property type="molecule type" value="Genomic_DNA"/>
</dbReference>
<evidence type="ECO:0000256" key="6">
    <source>
        <dbReference type="ARBA" id="ARBA00023306"/>
    </source>
</evidence>
<sequence length="205" mass="23122">MATAQVARDIITLKGSADIVTEFFCYAVNSIIYQRGLYPEEQFGRVKKYGLTLLVAQDESVKKFITGVTAQLAAWLQNGQLQRVVLVILDQRTLEPLERWNFLIETDQEVIQKGISKRKSDADIMKEIQAIMRQITSCVTFLPCLNSTCIFDVLAYTDKDAAVPMTWTDSDAKIIENSQVVKLRSFDTKVHKIDASVAFKMDSDA</sequence>
<dbReference type="OrthoDB" id="1806at2759"/>
<keyword evidence="3" id="KW-0132">Cell division</keyword>
<evidence type="ECO:0000259" key="7">
    <source>
        <dbReference type="PROSITE" id="PS50815"/>
    </source>
</evidence>
<keyword evidence="6" id="KW-0131">Cell cycle</keyword>
<feature type="domain" description="HORMA" evidence="7">
    <location>
        <begin position="14"/>
        <end position="197"/>
    </location>
</feature>
<comment type="similarity">
    <text evidence="2">Belongs to the MAD2 family.</text>
</comment>
<dbReference type="SUPFAM" id="SSF56019">
    <property type="entry name" value="The spindle assembly checkpoint protein mad2"/>
    <property type="match status" value="1"/>
</dbReference>
<dbReference type="PROSITE" id="PS50815">
    <property type="entry name" value="HORMA"/>
    <property type="match status" value="1"/>
</dbReference>
<proteinExistence type="inferred from homology"/>
<accession>A0A8T2Q0Z2</accession>
<dbReference type="InterPro" id="IPR045091">
    <property type="entry name" value="Mad2-like"/>
</dbReference>
<dbReference type="GO" id="GO:0007094">
    <property type="term" value="P:mitotic spindle assembly checkpoint signaling"/>
    <property type="evidence" value="ECO:0007669"/>
    <property type="project" value="TreeGrafter"/>
</dbReference>
<evidence type="ECO:0000256" key="2">
    <source>
        <dbReference type="ARBA" id="ARBA00010348"/>
    </source>
</evidence>
<gene>
    <name evidence="8" type="ORF">KP509_39G059300</name>
</gene>
<name>A0A8T2Q0Z2_CERRI</name>
<reference evidence="8" key="1">
    <citation type="submission" date="2021-08" db="EMBL/GenBank/DDBJ databases">
        <title>WGS assembly of Ceratopteris richardii.</title>
        <authorList>
            <person name="Marchant D.B."/>
            <person name="Chen G."/>
            <person name="Jenkins J."/>
            <person name="Shu S."/>
            <person name="Leebens-Mack J."/>
            <person name="Grimwood J."/>
            <person name="Schmutz J."/>
            <person name="Soltis P."/>
            <person name="Soltis D."/>
            <person name="Chen Z.-H."/>
        </authorList>
    </citation>
    <scope>NUCLEOTIDE SEQUENCE</scope>
    <source>
        <strain evidence="8">Whitten #5841</strain>
        <tissue evidence="8">Leaf</tissue>
    </source>
</reference>
<dbReference type="PANTHER" id="PTHR11842:SF11">
    <property type="entry name" value="MITOTIC SPINDLE ASSEMBLY CHECKPOINT PROTEIN MAD2A"/>
    <property type="match status" value="1"/>
</dbReference>
<dbReference type="GO" id="GO:0005654">
    <property type="term" value="C:nucleoplasm"/>
    <property type="evidence" value="ECO:0007669"/>
    <property type="project" value="TreeGrafter"/>
</dbReference>